<sequence>MSQQLSMQKSATQSTLRTLTDYGGQQRLVNYANLQRNLSPQAELCLAKDYNSKINKYVKQEKTTCTLPSECDSKTIEMCKENLNKIATLQKNNPTLKSSDPITQESRPLNENKSHIIKTPLSDVDNLWNFHNNPIVSRQNPNSKVNYQTQQPDWKSSQKSIQPAPAKTKDLFEKRELKVADSKPADRNPILDNNQGKQYGKHESYGKSDHLECKKLLSNGYGQELKYKEDKHLAQKPNSFQQSERTFNYSTVNQGDYRKKPSEFENKNTFFTRK</sequence>
<dbReference type="Proteomes" id="UP000688137">
    <property type="component" value="Unassembled WGS sequence"/>
</dbReference>
<dbReference type="AlphaFoldDB" id="A0A8S1LSK9"/>
<feature type="region of interest" description="Disordered" evidence="1">
    <location>
        <begin position="135"/>
        <end position="166"/>
    </location>
</feature>
<organism evidence="2 3">
    <name type="scientific">Paramecium primaurelia</name>
    <dbReference type="NCBI Taxonomy" id="5886"/>
    <lineage>
        <taxon>Eukaryota</taxon>
        <taxon>Sar</taxon>
        <taxon>Alveolata</taxon>
        <taxon>Ciliophora</taxon>
        <taxon>Intramacronucleata</taxon>
        <taxon>Oligohymenophorea</taxon>
        <taxon>Peniculida</taxon>
        <taxon>Parameciidae</taxon>
        <taxon>Paramecium</taxon>
    </lineage>
</organism>
<name>A0A8S1LSK9_PARPR</name>
<evidence type="ECO:0000313" key="2">
    <source>
        <dbReference type="EMBL" id="CAD8070587.1"/>
    </source>
</evidence>
<accession>A0A8S1LSK9</accession>
<proteinExistence type="predicted"/>
<reference evidence="2" key="1">
    <citation type="submission" date="2021-01" db="EMBL/GenBank/DDBJ databases">
        <authorList>
            <consortium name="Genoscope - CEA"/>
            <person name="William W."/>
        </authorList>
    </citation>
    <scope>NUCLEOTIDE SEQUENCE</scope>
</reference>
<dbReference type="EMBL" id="CAJJDM010000046">
    <property type="protein sequence ID" value="CAD8070587.1"/>
    <property type="molecule type" value="Genomic_DNA"/>
</dbReference>
<protein>
    <submittedName>
        <fullName evidence="2">Uncharacterized protein</fullName>
    </submittedName>
</protein>
<feature type="region of interest" description="Disordered" evidence="1">
    <location>
        <begin position="252"/>
        <end position="274"/>
    </location>
</feature>
<keyword evidence="3" id="KW-1185">Reference proteome</keyword>
<feature type="compositionally biased region" description="Basic and acidic residues" evidence="1">
    <location>
        <begin position="256"/>
        <end position="266"/>
    </location>
</feature>
<feature type="compositionally biased region" description="Polar residues" evidence="1">
    <location>
        <begin position="135"/>
        <end position="161"/>
    </location>
</feature>
<feature type="region of interest" description="Disordered" evidence="1">
    <location>
        <begin position="184"/>
        <end position="206"/>
    </location>
</feature>
<evidence type="ECO:0000313" key="3">
    <source>
        <dbReference type="Proteomes" id="UP000688137"/>
    </source>
</evidence>
<comment type="caution">
    <text evidence="2">The sequence shown here is derived from an EMBL/GenBank/DDBJ whole genome shotgun (WGS) entry which is preliminary data.</text>
</comment>
<evidence type="ECO:0000256" key="1">
    <source>
        <dbReference type="SAM" id="MobiDB-lite"/>
    </source>
</evidence>
<dbReference type="OMA" id="SKTIEMC"/>
<gene>
    <name evidence="2" type="ORF">PPRIM_AZ9-3.1.T0460038</name>
</gene>